<dbReference type="FunFam" id="3.30.1360.40:FF:000002">
    <property type="entry name" value="DNA gyrase subunit A"/>
    <property type="match status" value="1"/>
</dbReference>
<evidence type="ECO:0000256" key="6">
    <source>
        <dbReference type="ARBA" id="ARBA00023125"/>
    </source>
</evidence>
<dbReference type="Proteomes" id="UP000178127">
    <property type="component" value="Unassembled WGS sequence"/>
</dbReference>
<dbReference type="CDD" id="cd00187">
    <property type="entry name" value="TOP4c"/>
    <property type="match status" value="1"/>
</dbReference>
<comment type="miscellaneous">
    <text evidence="9">Few gyrases are as efficient as E.coli at forming negative supercoils. Not all organisms have 2 type II topoisomerases; in organisms with a single type II topoisomerase this enzyme also has to decatenate newly replicated chromosomes.</text>
</comment>
<dbReference type="InterPro" id="IPR035516">
    <property type="entry name" value="Gyrase/topoIV_suA_C"/>
</dbReference>
<dbReference type="Gene3D" id="2.120.10.90">
    <property type="entry name" value="DNA gyrase/topoisomerase IV, subunit A, C-terminal"/>
    <property type="match status" value="1"/>
</dbReference>
<evidence type="ECO:0000256" key="2">
    <source>
        <dbReference type="ARBA" id="ARBA00008263"/>
    </source>
</evidence>
<dbReference type="Pfam" id="PF03989">
    <property type="entry name" value="DNA_gyraseA_C"/>
    <property type="match status" value="6"/>
</dbReference>
<name>A0A1F4V6I8_UNCKA</name>
<dbReference type="HAMAP" id="MF_01897">
    <property type="entry name" value="GyrA"/>
    <property type="match status" value="1"/>
</dbReference>
<dbReference type="InterPro" id="IPR013760">
    <property type="entry name" value="Topo_IIA-like_dom_sf"/>
</dbReference>
<dbReference type="FunFam" id="1.10.268.10:FF:000001">
    <property type="entry name" value="DNA gyrase subunit A"/>
    <property type="match status" value="1"/>
</dbReference>
<dbReference type="Gene3D" id="3.30.1360.40">
    <property type="match status" value="1"/>
</dbReference>
<dbReference type="GO" id="GO:0005737">
    <property type="term" value="C:cytoplasm"/>
    <property type="evidence" value="ECO:0007669"/>
    <property type="project" value="UniProtKB-SubCell"/>
</dbReference>
<reference evidence="12 13" key="1">
    <citation type="journal article" date="2016" name="Nat. Commun.">
        <title>Thousands of microbial genomes shed light on interconnected biogeochemical processes in an aquifer system.</title>
        <authorList>
            <person name="Anantharaman K."/>
            <person name="Brown C.T."/>
            <person name="Hug L.A."/>
            <person name="Sharon I."/>
            <person name="Castelle C.J."/>
            <person name="Probst A.J."/>
            <person name="Thomas B.C."/>
            <person name="Singh A."/>
            <person name="Wilkins M.J."/>
            <person name="Karaoz U."/>
            <person name="Brodie E.L."/>
            <person name="Williams K.H."/>
            <person name="Hubbard S.S."/>
            <person name="Banfield J.F."/>
        </authorList>
    </citation>
    <scope>NUCLEOTIDE SEQUENCE [LARGE SCALE GENOMIC DNA]</scope>
</reference>
<comment type="subunit">
    <text evidence="9">Heterotetramer, composed of two GyrA and two GyrB chains. In the heterotetramer, GyrA contains the active site tyrosine that forms a transient covalent intermediate with DNA, while GyrB binds cofactors and catalyzes ATP hydrolysis.</text>
</comment>
<dbReference type="InterPro" id="IPR013757">
    <property type="entry name" value="Topo_IIA_A_a_sf"/>
</dbReference>
<dbReference type="EMBL" id="MEVD01000021">
    <property type="protein sequence ID" value="OGC52817.1"/>
    <property type="molecule type" value="Genomic_DNA"/>
</dbReference>
<dbReference type="GO" id="GO:0006261">
    <property type="term" value="P:DNA-templated DNA replication"/>
    <property type="evidence" value="ECO:0007669"/>
    <property type="project" value="UniProtKB-UniRule"/>
</dbReference>
<organism evidence="12 13">
    <name type="scientific">candidate division WWE3 bacterium RIFCSPHIGHO2_02_FULL_38_14</name>
    <dbReference type="NCBI Taxonomy" id="1802620"/>
    <lineage>
        <taxon>Bacteria</taxon>
        <taxon>Katanobacteria</taxon>
    </lineage>
</organism>
<proteinExistence type="inferred from homology"/>
<dbReference type="Gene3D" id="1.10.268.10">
    <property type="entry name" value="Topoisomerase, domain 3"/>
    <property type="match status" value="1"/>
</dbReference>
<dbReference type="Pfam" id="PF00521">
    <property type="entry name" value="DNA_topoisoIV"/>
    <property type="match status" value="1"/>
</dbReference>
<evidence type="ECO:0000256" key="7">
    <source>
        <dbReference type="ARBA" id="ARBA00023235"/>
    </source>
</evidence>
<dbReference type="GO" id="GO:0006265">
    <property type="term" value="P:DNA topological change"/>
    <property type="evidence" value="ECO:0007669"/>
    <property type="project" value="UniProtKB-UniRule"/>
</dbReference>
<evidence type="ECO:0000256" key="3">
    <source>
        <dbReference type="ARBA" id="ARBA00022741"/>
    </source>
</evidence>
<dbReference type="GO" id="GO:0005524">
    <property type="term" value="F:ATP binding"/>
    <property type="evidence" value="ECO:0007669"/>
    <property type="project" value="UniProtKB-UniRule"/>
</dbReference>
<keyword evidence="7 9" id="KW-0413">Isomerase</keyword>
<keyword evidence="6 9" id="KW-0238">DNA-binding</keyword>
<dbReference type="STRING" id="1802620.A3D91_02065"/>
<dbReference type="GO" id="GO:0009330">
    <property type="term" value="C:DNA topoisomerase type II (double strand cut, ATP-hydrolyzing) complex"/>
    <property type="evidence" value="ECO:0007669"/>
    <property type="project" value="TreeGrafter"/>
</dbReference>
<protein>
    <recommendedName>
        <fullName evidence="9">DNA gyrase subunit A</fullName>
        <ecNumber evidence="9">5.6.2.2</ecNumber>
    </recommendedName>
</protein>
<dbReference type="EC" id="5.6.2.2" evidence="9"/>
<evidence type="ECO:0000256" key="1">
    <source>
        <dbReference type="ARBA" id="ARBA00000185"/>
    </source>
</evidence>
<dbReference type="InterPro" id="IPR005743">
    <property type="entry name" value="GyrA"/>
</dbReference>
<evidence type="ECO:0000313" key="12">
    <source>
        <dbReference type="EMBL" id="OGC52817.1"/>
    </source>
</evidence>
<feature type="domain" description="Topo IIA-type catalytic" evidence="11">
    <location>
        <begin position="43"/>
        <end position="529"/>
    </location>
</feature>
<dbReference type="GO" id="GO:0003677">
    <property type="term" value="F:DNA binding"/>
    <property type="evidence" value="ECO:0007669"/>
    <property type="project" value="UniProtKB-UniRule"/>
</dbReference>
<evidence type="ECO:0000256" key="5">
    <source>
        <dbReference type="ARBA" id="ARBA00023029"/>
    </source>
</evidence>
<sequence>MKEKQSANNPSSSDSSIIKSDITDEVQRAYLDYAMSVIVSRALPDVRDGLKPVHRRIIYAMYDQKITFSGKYHKSAAVVGEVLKNYHPHGDVAVYDSMVRMGQGFSLRYPLIAPQGNFGNIDGDPPAAMRYTEAKLSQIAEFLYTDIDKNTVDFNLNDLQNMEPAYLPSLLPNLLINGAAGIAVGMATNIPPHNLGEVLDGIQFLIEKADNIGIPPKKDDKEQVALVDFSSDANVEDLVQFIKGPDFPTGGTIYDQKEIIQMYATGKGRVVTRAKLNIEEKAGRTRIIVTEIPYQVNKSTLVAKIADLVKDKRIEGISDLRDESNYREGLRIVIELKKEAVPKKLENQLYKYTQLQSTFNANILALLENEPKLMTLKMILEEFVKHRQKVVVRRTIYLLGKYKEREHILLGLKIALDNLDAVIKLIRSSKDVDTAKKGLMEKFGLSEIQAQAILDMQLRRLAALERLKIEEELKEIQAAIKDFEAILASPKKIIEIVKKELLEIREKFGDERKTKVIKGKVGELTDEDLVIQENCIITISENGYIKRLKEDAYRKQARGGKGVTGQSLKEEDQVSTIRICNTHDYAFFFTNKGRVYKMRIWDIPESSRVAKGTALVNFLNIGQEENMHTFLALSSEALESGKGYLVFCTEQGSVKKTSLEEFANIRSSGILAINLPDGDYLTRVSLSNGDDDILLTTSQGQSIRFSEKDVRSMGRAASGVTGIKLTKKQDDYVVGMVVISKESKKDNLIVVTEGGYGKRTPLDEYKVQGRGGTGILTYKITEKTGKLIAAQAMPKKAETDILIATLSGKVIRLSTDQIPTLGRATQGVRLIRLETGDKVTSVAFLDDEPEVEENRAGE</sequence>
<dbReference type="PROSITE" id="PS52040">
    <property type="entry name" value="TOPO_IIA"/>
    <property type="match status" value="1"/>
</dbReference>
<dbReference type="NCBIfam" id="TIGR01063">
    <property type="entry name" value="gyrA"/>
    <property type="match status" value="1"/>
</dbReference>
<comment type="function">
    <text evidence="9">A type II topoisomerase that negatively supercoils closed circular double-stranded (ds) DNA in an ATP-dependent manner to modulate DNA topology and maintain chromosomes in an underwound state. Negative supercoiling favors strand separation, and DNA replication, transcription, recombination and repair, all of which involve strand separation. Also able to catalyze the interconversion of other topological isomers of dsDNA rings, including catenanes and knotted rings. Type II topoisomerases break and join 2 DNA strands simultaneously in an ATP-dependent manner.</text>
</comment>
<dbReference type="InterPro" id="IPR013758">
    <property type="entry name" value="Topo_IIA_A/C_ab"/>
</dbReference>
<feature type="active site" description="O-(5'-phospho-DNA)-tyrosine intermediate" evidence="9 10">
    <location>
        <position position="131"/>
    </location>
</feature>
<keyword evidence="3 9" id="KW-0547">Nucleotide-binding</keyword>
<dbReference type="InterPro" id="IPR002205">
    <property type="entry name" value="Topo_IIA_dom_A"/>
</dbReference>
<evidence type="ECO:0000256" key="8">
    <source>
        <dbReference type="ARBA" id="ARBA00063644"/>
    </source>
</evidence>
<dbReference type="InterPro" id="IPR006691">
    <property type="entry name" value="GyrA/parC_rep"/>
</dbReference>
<keyword evidence="9" id="KW-0963">Cytoplasm</keyword>
<dbReference type="NCBIfam" id="NF004043">
    <property type="entry name" value="PRK05560.1"/>
    <property type="match status" value="1"/>
</dbReference>
<comment type="caution">
    <text evidence="12">The sequence shown here is derived from an EMBL/GenBank/DDBJ whole genome shotgun (WGS) entry which is preliminary data.</text>
</comment>
<dbReference type="SUPFAM" id="SSF56719">
    <property type="entry name" value="Type II DNA topoisomerase"/>
    <property type="match status" value="1"/>
</dbReference>
<dbReference type="AlphaFoldDB" id="A0A1F4V6I8"/>
<gene>
    <name evidence="9" type="primary">gyrA</name>
    <name evidence="12" type="ORF">A3D91_02065</name>
</gene>
<feature type="short sequence motif" description="GyrA-box" evidence="9">
    <location>
        <begin position="556"/>
        <end position="562"/>
    </location>
</feature>
<dbReference type="Gene3D" id="3.90.199.10">
    <property type="entry name" value="Topoisomerase II, domain 5"/>
    <property type="match status" value="1"/>
</dbReference>
<comment type="subcellular location">
    <subcellularLocation>
        <location evidence="9">Cytoplasm</location>
    </subcellularLocation>
</comment>
<dbReference type="PANTHER" id="PTHR43493">
    <property type="entry name" value="DNA GYRASE/TOPOISOMERASE SUBUNIT A"/>
    <property type="match status" value="1"/>
</dbReference>
<evidence type="ECO:0000256" key="10">
    <source>
        <dbReference type="PROSITE-ProRule" id="PRU01384"/>
    </source>
</evidence>
<comment type="similarity">
    <text evidence="2 9">Belongs to the type II topoisomerase GyrA/ParC subunit family.</text>
</comment>
<comment type="catalytic activity">
    <reaction evidence="1 9 10">
        <text>ATP-dependent breakage, passage and rejoining of double-stranded DNA.</text>
        <dbReference type="EC" id="5.6.2.2"/>
    </reaction>
</comment>
<evidence type="ECO:0000259" key="11">
    <source>
        <dbReference type="PROSITE" id="PS52040"/>
    </source>
</evidence>
<dbReference type="SUPFAM" id="SSF101904">
    <property type="entry name" value="GyrA/ParC C-terminal domain-like"/>
    <property type="match status" value="1"/>
</dbReference>
<dbReference type="GO" id="GO:0005694">
    <property type="term" value="C:chromosome"/>
    <property type="evidence" value="ECO:0007669"/>
    <property type="project" value="InterPro"/>
</dbReference>
<dbReference type="SMART" id="SM00434">
    <property type="entry name" value="TOP4c"/>
    <property type="match status" value="1"/>
</dbReference>
<dbReference type="PANTHER" id="PTHR43493:SF5">
    <property type="entry name" value="DNA GYRASE SUBUNIT A, CHLOROPLASTIC_MITOCHONDRIAL"/>
    <property type="match status" value="1"/>
</dbReference>
<dbReference type="GO" id="GO:0034335">
    <property type="term" value="F:DNA negative supercoiling activity"/>
    <property type="evidence" value="ECO:0007669"/>
    <property type="project" value="UniProtKB-ARBA"/>
</dbReference>
<keyword evidence="5 9" id="KW-0799">Topoisomerase</keyword>
<dbReference type="FunFam" id="2.120.10.90:FF:000005">
    <property type="entry name" value="DNA topoisomerase 4 subunit A"/>
    <property type="match status" value="1"/>
</dbReference>
<dbReference type="InterPro" id="IPR050220">
    <property type="entry name" value="Type_II_DNA_Topoisomerases"/>
</dbReference>
<evidence type="ECO:0000313" key="13">
    <source>
        <dbReference type="Proteomes" id="UP000178127"/>
    </source>
</evidence>
<accession>A0A1F4V6I8</accession>
<evidence type="ECO:0000256" key="4">
    <source>
        <dbReference type="ARBA" id="ARBA00022840"/>
    </source>
</evidence>
<evidence type="ECO:0000256" key="9">
    <source>
        <dbReference type="HAMAP-Rule" id="MF_01897"/>
    </source>
</evidence>
<keyword evidence="4 9" id="KW-0067">ATP-binding</keyword>
<comment type="subunit">
    <text evidence="8">Heterotetramer composed of ParC and ParE.</text>
</comment>